<dbReference type="EMBL" id="HACM01011378">
    <property type="protein sequence ID" value="CRZ11820.1"/>
    <property type="molecule type" value="Transcribed_RNA"/>
</dbReference>
<organism evidence="6">
    <name type="scientific">Spongospora subterranea</name>
    <dbReference type="NCBI Taxonomy" id="70186"/>
    <lineage>
        <taxon>Eukaryota</taxon>
        <taxon>Sar</taxon>
        <taxon>Rhizaria</taxon>
        <taxon>Endomyxa</taxon>
        <taxon>Phytomyxea</taxon>
        <taxon>Plasmodiophorida</taxon>
        <taxon>Plasmodiophoridae</taxon>
        <taxon>Spongospora</taxon>
    </lineage>
</organism>
<dbReference type="InterPro" id="IPR002501">
    <property type="entry name" value="PsdUridine_synth_N"/>
</dbReference>
<dbReference type="GO" id="GO:0005634">
    <property type="term" value="C:nucleus"/>
    <property type="evidence" value="ECO:0007669"/>
    <property type="project" value="TreeGrafter"/>
</dbReference>
<dbReference type="AlphaFoldDB" id="A0A0H5RC72"/>
<dbReference type="InterPro" id="IPR020103">
    <property type="entry name" value="PsdUridine_synth_cat_dom_sf"/>
</dbReference>
<name>A0A0H5RC72_9EUKA</name>
<dbReference type="Pfam" id="PF01509">
    <property type="entry name" value="TruB_N"/>
    <property type="match status" value="1"/>
</dbReference>
<evidence type="ECO:0000256" key="1">
    <source>
        <dbReference type="ARBA" id="ARBA00008999"/>
    </source>
</evidence>
<dbReference type="SUPFAM" id="SSF55120">
    <property type="entry name" value="Pseudouridine synthase"/>
    <property type="match status" value="1"/>
</dbReference>
<evidence type="ECO:0000259" key="5">
    <source>
        <dbReference type="Pfam" id="PF01509"/>
    </source>
</evidence>
<accession>A0A0H5RC72</accession>
<protein>
    <recommendedName>
        <fullName evidence="2">tRNA pseudouridine(55) synthase</fullName>
        <ecNumber evidence="2">5.4.99.25</ecNumber>
    </recommendedName>
</protein>
<proteinExistence type="inferred from homology"/>
<dbReference type="NCBIfam" id="TIGR00431">
    <property type="entry name" value="TruB"/>
    <property type="match status" value="1"/>
</dbReference>
<dbReference type="Gene3D" id="3.30.2350.10">
    <property type="entry name" value="Pseudouridine synthase"/>
    <property type="match status" value="1"/>
</dbReference>
<comment type="similarity">
    <text evidence="1">Belongs to the pseudouridine synthase TruB family.</text>
</comment>
<evidence type="ECO:0000256" key="4">
    <source>
        <dbReference type="ARBA" id="ARBA00023235"/>
    </source>
</evidence>
<feature type="domain" description="Pseudouridine synthase II N-terminal" evidence="5">
    <location>
        <begin position="86"/>
        <end position="229"/>
    </location>
</feature>
<reference evidence="6" key="1">
    <citation type="submission" date="2015-04" db="EMBL/GenBank/DDBJ databases">
        <title>The genome sequence of the plant pathogenic Rhizarian Plasmodiophora brassicae reveals insights in its biotrophic life cycle and the origin of chitin synthesis.</title>
        <authorList>
            <person name="Schwelm A."/>
            <person name="Fogelqvist J."/>
            <person name="Knaust A."/>
            <person name="Julke S."/>
            <person name="Lilja T."/>
            <person name="Dhandapani V."/>
            <person name="Bonilla-Rosso G."/>
            <person name="Karlsson M."/>
            <person name="Shevchenko A."/>
            <person name="Choi S.R."/>
            <person name="Kim H.G."/>
            <person name="Park J.Y."/>
            <person name="Lim Y.P."/>
            <person name="Ludwig-Muller J."/>
            <person name="Dixelius C."/>
        </authorList>
    </citation>
    <scope>NUCLEOTIDE SEQUENCE</scope>
    <source>
        <tissue evidence="6">Potato root galls</tissue>
    </source>
</reference>
<dbReference type="InterPro" id="IPR014780">
    <property type="entry name" value="tRNA_psdUridine_synth_TruB"/>
</dbReference>
<dbReference type="GO" id="GO:0003723">
    <property type="term" value="F:RNA binding"/>
    <property type="evidence" value="ECO:0007669"/>
    <property type="project" value="InterPro"/>
</dbReference>
<dbReference type="GO" id="GO:0160148">
    <property type="term" value="F:tRNA pseudouridine(55) synthase activity"/>
    <property type="evidence" value="ECO:0007669"/>
    <property type="project" value="UniProtKB-EC"/>
</dbReference>
<dbReference type="GO" id="GO:1990481">
    <property type="term" value="P:mRNA pseudouridine synthesis"/>
    <property type="evidence" value="ECO:0007669"/>
    <property type="project" value="TreeGrafter"/>
</dbReference>
<evidence type="ECO:0000313" key="6">
    <source>
        <dbReference type="EMBL" id="CRZ11820.1"/>
    </source>
</evidence>
<evidence type="ECO:0000256" key="3">
    <source>
        <dbReference type="ARBA" id="ARBA00022694"/>
    </source>
</evidence>
<dbReference type="HAMAP" id="MF_01080">
    <property type="entry name" value="TruB_bact"/>
    <property type="match status" value="1"/>
</dbReference>
<sequence>MNPVSIGYPNAIMTDDISQFDVHDRDPADNCASTKLVALLSIPGDMASRLFIPDGLLGVYKAPNVLSYSVVHSVKQILRQNPLQRSVKVGHSGVLDHFAEGILVIGIGSACKRLTQILKGDKKYVVTGRFGFETDTLDISGNCIRTLGYEHITRDCIEHKLSKFIGNILQTPPLFSALKIQGKRSSDRVRNGEKVVLSPRPVVVHDLQLISYEPPVFRLEVHCGSGFYVRSLVRDIGESLGSCATAVTLCRTKSGPFSIPDSKLIRSDELTLESIFSNIYLGP</sequence>
<dbReference type="GO" id="GO:0006400">
    <property type="term" value="P:tRNA modification"/>
    <property type="evidence" value="ECO:0007669"/>
    <property type="project" value="TreeGrafter"/>
</dbReference>
<keyword evidence="4" id="KW-0413">Isomerase</keyword>
<evidence type="ECO:0000256" key="2">
    <source>
        <dbReference type="ARBA" id="ARBA00012787"/>
    </source>
</evidence>
<dbReference type="PANTHER" id="PTHR13767">
    <property type="entry name" value="TRNA-PSEUDOURIDINE SYNTHASE"/>
    <property type="match status" value="1"/>
</dbReference>
<keyword evidence="3" id="KW-0819">tRNA processing</keyword>
<dbReference type="PANTHER" id="PTHR13767:SF2">
    <property type="entry name" value="PSEUDOURIDYLATE SYNTHASE TRUB1"/>
    <property type="match status" value="1"/>
</dbReference>
<dbReference type="EC" id="5.4.99.25" evidence="2"/>